<proteinExistence type="predicted"/>
<dbReference type="InterPro" id="IPR036770">
    <property type="entry name" value="Ankyrin_rpt-contain_sf"/>
</dbReference>
<evidence type="ECO:0000313" key="3">
    <source>
        <dbReference type="EMBL" id="PKD43109.1"/>
    </source>
</evidence>
<accession>A0A2N0VFZ5</accession>
<dbReference type="AlphaFoldDB" id="A0A2N0VFZ5"/>
<evidence type="ECO:0000256" key="2">
    <source>
        <dbReference type="SAM" id="SignalP"/>
    </source>
</evidence>
<keyword evidence="1" id="KW-0040">ANK repeat</keyword>
<dbReference type="InterPro" id="IPR002110">
    <property type="entry name" value="Ankyrin_rpt"/>
</dbReference>
<evidence type="ECO:0000313" key="4">
    <source>
        <dbReference type="Proteomes" id="UP000233398"/>
    </source>
</evidence>
<dbReference type="SUPFAM" id="SSF48403">
    <property type="entry name" value="Ankyrin repeat"/>
    <property type="match status" value="1"/>
</dbReference>
<dbReference type="GO" id="GO:0005737">
    <property type="term" value="C:cytoplasm"/>
    <property type="evidence" value="ECO:0007669"/>
    <property type="project" value="TreeGrafter"/>
</dbReference>
<keyword evidence="2" id="KW-0732">Signal</keyword>
<organism evidence="3 4">
    <name type="scientific">Rhodohalobacter barkolensis</name>
    <dbReference type="NCBI Taxonomy" id="2053187"/>
    <lineage>
        <taxon>Bacteria</taxon>
        <taxon>Pseudomonadati</taxon>
        <taxon>Balneolota</taxon>
        <taxon>Balneolia</taxon>
        <taxon>Balneolales</taxon>
        <taxon>Balneolaceae</taxon>
        <taxon>Rhodohalobacter</taxon>
    </lineage>
</organism>
<dbReference type="RefSeq" id="WP_101073583.1">
    <property type="nucleotide sequence ID" value="NZ_PISP01000003.1"/>
</dbReference>
<dbReference type="PANTHER" id="PTHR24168:SF24">
    <property type="entry name" value="KN MOTIF AND ANKYRIN REPEAT DOMAIN-CONTAINING PROTEIN 4"/>
    <property type="match status" value="1"/>
</dbReference>
<feature type="repeat" description="ANK" evidence="1">
    <location>
        <begin position="95"/>
        <end position="127"/>
    </location>
</feature>
<protein>
    <submittedName>
        <fullName evidence="3">Uncharacterized protein</fullName>
    </submittedName>
</protein>
<feature type="signal peptide" evidence="2">
    <location>
        <begin position="1"/>
        <end position="24"/>
    </location>
</feature>
<feature type="repeat" description="ANK" evidence="1">
    <location>
        <begin position="62"/>
        <end position="94"/>
    </location>
</feature>
<dbReference type="GO" id="GO:0030837">
    <property type="term" value="P:negative regulation of actin filament polymerization"/>
    <property type="evidence" value="ECO:0007669"/>
    <property type="project" value="InterPro"/>
</dbReference>
<dbReference type="SMART" id="SM00248">
    <property type="entry name" value="ANK"/>
    <property type="match status" value="4"/>
</dbReference>
<reference evidence="3 4" key="1">
    <citation type="submission" date="2017-11" db="EMBL/GenBank/DDBJ databases">
        <title>Rhodohalobacter 15182 sp. nov., isolated from a salt lake.</title>
        <authorList>
            <person name="Han S."/>
        </authorList>
    </citation>
    <scope>NUCLEOTIDE SEQUENCE [LARGE SCALE GENOMIC DNA]</scope>
    <source>
        <strain evidence="3 4">15182</strain>
    </source>
</reference>
<dbReference type="Pfam" id="PF12796">
    <property type="entry name" value="Ank_2"/>
    <property type="match status" value="1"/>
</dbReference>
<dbReference type="EMBL" id="PISP01000003">
    <property type="protein sequence ID" value="PKD43109.1"/>
    <property type="molecule type" value="Genomic_DNA"/>
</dbReference>
<dbReference type="GO" id="GO:0005856">
    <property type="term" value="C:cytoskeleton"/>
    <property type="evidence" value="ECO:0007669"/>
    <property type="project" value="TreeGrafter"/>
</dbReference>
<dbReference type="OrthoDB" id="5657095at2"/>
<name>A0A2N0VFZ5_9BACT</name>
<dbReference type="PANTHER" id="PTHR24168">
    <property type="entry name" value="KN MOTIF AND ANKYRIN REPEAT DOMAIN-CONTAINING"/>
    <property type="match status" value="1"/>
</dbReference>
<evidence type="ECO:0000256" key="1">
    <source>
        <dbReference type="PROSITE-ProRule" id="PRU00023"/>
    </source>
</evidence>
<gene>
    <name evidence="3" type="ORF">CWD77_10790</name>
</gene>
<keyword evidence="4" id="KW-1185">Reference proteome</keyword>
<dbReference type="PROSITE" id="PS50088">
    <property type="entry name" value="ANK_REPEAT"/>
    <property type="match status" value="2"/>
</dbReference>
<dbReference type="Proteomes" id="UP000233398">
    <property type="component" value="Unassembled WGS sequence"/>
</dbReference>
<dbReference type="Gene3D" id="1.25.40.20">
    <property type="entry name" value="Ankyrin repeat-containing domain"/>
    <property type="match status" value="2"/>
</dbReference>
<sequence>MKFISKLIMSSVLLISLFAGTAQSSTTDVVKDDIFEAIQNIDIVSLNVLLAEDADINSVDENGNTALMLASRIGNPRMVKIILAHNPNLNLQNDKGYTALMIASEQGQIHIVEQLMKLGADTSLKNMDGFTAAELAIRNGQPQTADLLNGKSQNSVAR</sequence>
<feature type="chain" id="PRO_5014981161" evidence="2">
    <location>
        <begin position="25"/>
        <end position="158"/>
    </location>
</feature>
<dbReference type="PROSITE" id="PS50297">
    <property type="entry name" value="ANK_REP_REGION"/>
    <property type="match status" value="2"/>
</dbReference>
<dbReference type="InterPro" id="IPR047184">
    <property type="entry name" value="KANK1-4"/>
</dbReference>
<comment type="caution">
    <text evidence="3">The sequence shown here is derived from an EMBL/GenBank/DDBJ whole genome shotgun (WGS) entry which is preliminary data.</text>
</comment>